<dbReference type="Pfam" id="PF00106">
    <property type="entry name" value="adh_short"/>
    <property type="match status" value="1"/>
</dbReference>
<comment type="caution">
    <text evidence="4">The sequence shown here is derived from an EMBL/GenBank/DDBJ whole genome shotgun (WGS) entry which is preliminary data.</text>
</comment>
<evidence type="ECO:0000256" key="1">
    <source>
        <dbReference type="ARBA" id="ARBA00006484"/>
    </source>
</evidence>
<dbReference type="InterPro" id="IPR020904">
    <property type="entry name" value="Sc_DH/Rdtase_CS"/>
</dbReference>
<accession>A0ABV3DIE2</accession>
<dbReference type="CDD" id="cd05233">
    <property type="entry name" value="SDR_c"/>
    <property type="match status" value="1"/>
</dbReference>
<evidence type="ECO:0000313" key="5">
    <source>
        <dbReference type="Proteomes" id="UP001551482"/>
    </source>
</evidence>
<dbReference type="SUPFAM" id="SSF51735">
    <property type="entry name" value="NAD(P)-binding Rossmann-fold domains"/>
    <property type="match status" value="1"/>
</dbReference>
<reference evidence="4 5" key="1">
    <citation type="submission" date="2024-06" db="EMBL/GenBank/DDBJ databases">
        <title>The Natural Products Discovery Center: Release of the First 8490 Sequenced Strains for Exploring Actinobacteria Biosynthetic Diversity.</title>
        <authorList>
            <person name="Kalkreuter E."/>
            <person name="Kautsar S.A."/>
            <person name="Yang D."/>
            <person name="Bader C.D."/>
            <person name="Teijaro C.N."/>
            <person name="Fluegel L."/>
            <person name="Davis C.M."/>
            <person name="Simpson J.R."/>
            <person name="Lauterbach L."/>
            <person name="Steele A.D."/>
            <person name="Gui C."/>
            <person name="Meng S."/>
            <person name="Li G."/>
            <person name="Viehrig K."/>
            <person name="Ye F."/>
            <person name="Su P."/>
            <person name="Kiefer A.F."/>
            <person name="Nichols A."/>
            <person name="Cepeda A.J."/>
            <person name="Yan W."/>
            <person name="Fan B."/>
            <person name="Jiang Y."/>
            <person name="Adhikari A."/>
            <person name="Zheng C.-J."/>
            <person name="Schuster L."/>
            <person name="Cowan T.M."/>
            <person name="Smanski M.J."/>
            <person name="Chevrette M.G."/>
            <person name="De Carvalho L.P.S."/>
            <person name="Shen B."/>
        </authorList>
    </citation>
    <scope>NUCLEOTIDE SEQUENCE [LARGE SCALE GENOMIC DNA]</scope>
    <source>
        <strain evidence="4 5">NPDC048946</strain>
    </source>
</reference>
<dbReference type="Proteomes" id="UP001551482">
    <property type="component" value="Unassembled WGS sequence"/>
</dbReference>
<name>A0ABV3DIE2_9ACTN</name>
<dbReference type="PANTHER" id="PTHR43669">
    <property type="entry name" value="5-KETO-D-GLUCONATE 5-REDUCTASE"/>
    <property type="match status" value="1"/>
</dbReference>
<evidence type="ECO:0000256" key="3">
    <source>
        <dbReference type="RuleBase" id="RU000363"/>
    </source>
</evidence>
<sequence>MSDKRFAGRRALVTGASRGIGAAVARRLAAEGADVAITARSLDTASKLAGTLAEVGALLRAYGGKVALIGADLSDEADRDRIVPEAEQALGGPLDILVNNAAMGVYAPPSDYPLRRARLHFEVNVIAPLHLAQAAIPGMRERGEGWIVNLSSATARPWAGPPYTLGGTGTGTTVYGSSKAALNRLTNGLAADLYGSGIRVNTVEPRAAVMSEGARELVGHIVREDQIESMDEMVEGVVALCDCAPERTGRVEVSLDVIAELGLTVRRLDSAP</sequence>
<comment type="similarity">
    <text evidence="1 3">Belongs to the short-chain dehydrogenases/reductases (SDR) family.</text>
</comment>
<dbReference type="InterPro" id="IPR036291">
    <property type="entry name" value="NAD(P)-bd_dom_sf"/>
</dbReference>
<keyword evidence="5" id="KW-1185">Reference proteome</keyword>
<proteinExistence type="inferred from homology"/>
<dbReference type="PANTHER" id="PTHR43669:SF8">
    <property type="entry name" value="SHORT-CHAIN TYPE DEHYDROGENASE_REDUCTASE-RELATED"/>
    <property type="match status" value="1"/>
</dbReference>
<dbReference type="PRINTS" id="PR00081">
    <property type="entry name" value="GDHRDH"/>
</dbReference>
<dbReference type="GO" id="GO:0016491">
    <property type="term" value="F:oxidoreductase activity"/>
    <property type="evidence" value="ECO:0007669"/>
    <property type="project" value="UniProtKB-KW"/>
</dbReference>
<keyword evidence="2 4" id="KW-0560">Oxidoreductase</keyword>
<protein>
    <submittedName>
        <fullName evidence="4">SDR family oxidoreductase</fullName>
        <ecNumber evidence="4">1.-.-.-</ecNumber>
    </submittedName>
</protein>
<dbReference type="InterPro" id="IPR002347">
    <property type="entry name" value="SDR_fam"/>
</dbReference>
<dbReference type="RefSeq" id="WP_358355330.1">
    <property type="nucleotide sequence ID" value="NZ_JBEZFP010000044.1"/>
</dbReference>
<dbReference type="PROSITE" id="PS00061">
    <property type="entry name" value="ADH_SHORT"/>
    <property type="match status" value="1"/>
</dbReference>
<evidence type="ECO:0000313" key="4">
    <source>
        <dbReference type="EMBL" id="MEU8135515.1"/>
    </source>
</evidence>
<dbReference type="PRINTS" id="PR00080">
    <property type="entry name" value="SDRFAMILY"/>
</dbReference>
<evidence type="ECO:0000256" key="2">
    <source>
        <dbReference type="ARBA" id="ARBA00023002"/>
    </source>
</evidence>
<dbReference type="EMBL" id="JBEZFP010000044">
    <property type="protein sequence ID" value="MEU8135515.1"/>
    <property type="molecule type" value="Genomic_DNA"/>
</dbReference>
<dbReference type="EC" id="1.-.-.-" evidence="4"/>
<organism evidence="4 5">
    <name type="scientific">Streptodolium elevatio</name>
    <dbReference type="NCBI Taxonomy" id="3157996"/>
    <lineage>
        <taxon>Bacteria</taxon>
        <taxon>Bacillati</taxon>
        <taxon>Actinomycetota</taxon>
        <taxon>Actinomycetes</taxon>
        <taxon>Kitasatosporales</taxon>
        <taxon>Streptomycetaceae</taxon>
        <taxon>Streptodolium</taxon>
    </lineage>
</organism>
<gene>
    <name evidence="4" type="ORF">AB0C36_18575</name>
</gene>
<dbReference type="Gene3D" id="3.40.50.720">
    <property type="entry name" value="NAD(P)-binding Rossmann-like Domain"/>
    <property type="match status" value="1"/>
</dbReference>